<dbReference type="AlphaFoldDB" id="A0A6J6DS00"/>
<dbReference type="PANTHER" id="PTHR36111:SF2">
    <property type="entry name" value="INNER MEMBRANE PROTEIN"/>
    <property type="match status" value="1"/>
</dbReference>
<dbReference type="Pfam" id="PF04474">
    <property type="entry name" value="DUF554"/>
    <property type="match status" value="1"/>
</dbReference>
<name>A0A6J6DS00_9ZZZZ</name>
<feature type="transmembrane region" description="Helical" evidence="1">
    <location>
        <begin position="31"/>
        <end position="54"/>
    </location>
</feature>
<dbReference type="PANTHER" id="PTHR36111">
    <property type="entry name" value="INNER MEMBRANE PROTEIN-RELATED"/>
    <property type="match status" value="1"/>
</dbReference>
<feature type="transmembrane region" description="Helical" evidence="1">
    <location>
        <begin position="253"/>
        <end position="271"/>
    </location>
</feature>
<protein>
    <submittedName>
        <fullName evidence="2">Unannotated protein</fullName>
    </submittedName>
</protein>
<feature type="transmembrane region" description="Helical" evidence="1">
    <location>
        <begin position="99"/>
        <end position="120"/>
    </location>
</feature>
<keyword evidence="1" id="KW-0812">Transmembrane</keyword>
<feature type="transmembrane region" description="Helical" evidence="1">
    <location>
        <begin position="66"/>
        <end position="87"/>
    </location>
</feature>
<dbReference type="InterPro" id="IPR007563">
    <property type="entry name" value="DUF554"/>
</dbReference>
<sequence>MVSLEPSYAGVRNLVALKTLFQYNDKGYTALMFPGIGTAINIVAIVGGATLGVLVGNRMKEKTRILLTDVLGLVLILGAASAVIPLWSERYVQAVPQGWTLLIVLGSLLLGGLIGSLLRLETRLDGLGERLRIKFKASSESSFVEGFVAASLLFAIGPLAILGSISDGMGTGIDQLVLKSTLDFFAAMAFATSLGWGVAASAIPVAVYQGVWTVIGLGLGQVLDGYQIDAMTIVGGIMLLCIALRLLNIKHVAVGNLLPALAIAPVFALVVHSF</sequence>
<evidence type="ECO:0000313" key="2">
    <source>
        <dbReference type="EMBL" id="CAB4566911.1"/>
    </source>
</evidence>
<reference evidence="2" key="1">
    <citation type="submission" date="2020-05" db="EMBL/GenBank/DDBJ databases">
        <authorList>
            <person name="Chiriac C."/>
            <person name="Salcher M."/>
            <person name="Ghai R."/>
            <person name="Kavagutti S V."/>
        </authorList>
    </citation>
    <scope>NUCLEOTIDE SEQUENCE</scope>
</reference>
<gene>
    <name evidence="2" type="ORF">UFOPK1698_00282</name>
</gene>
<proteinExistence type="predicted"/>
<feature type="transmembrane region" description="Helical" evidence="1">
    <location>
        <begin position="141"/>
        <end position="165"/>
    </location>
</feature>
<keyword evidence="1" id="KW-1133">Transmembrane helix</keyword>
<organism evidence="2">
    <name type="scientific">freshwater metagenome</name>
    <dbReference type="NCBI Taxonomy" id="449393"/>
    <lineage>
        <taxon>unclassified sequences</taxon>
        <taxon>metagenomes</taxon>
        <taxon>ecological metagenomes</taxon>
    </lineage>
</organism>
<keyword evidence="1" id="KW-0472">Membrane</keyword>
<accession>A0A6J6DS00</accession>
<evidence type="ECO:0000256" key="1">
    <source>
        <dbReference type="SAM" id="Phobius"/>
    </source>
</evidence>
<feature type="transmembrane region" description="Helical" evidence="1">
    <location>
        <begin position="228"/>
        <end position="247"/>
    </location>
</feature>
<dbReference type="EMBL" id="CAEZTP010000013">
    <property type="protein sequence ID" value="CAB4566911.1"/>
    <property type="molecule type" value="Genomic_DNA"/>
</dbReference>